<dbReference type="PROSITE" id="PS51838">
    <property type="entry name" value="HDAG"/>
    <property type="match status" value="1"/>
</dbReference>
<evidence type="ECO:0000259" key="7">
    <source>
        <dbReference type="PROSITE" id="PS50089"/>
    </source>
</evidence>
<dbReference type="GO" id="GO:0034244">
    <property type="term" value="P:negative regulation of transcription elongation by RNA polymerase II"/>
    <property type="evidence" value="ECO:0007669"/>
    <property type="project" value="TreeGrafter"/>
</dbReference>
<feature type="domain" description="HDAg" evidence="9">
    <location>
        <begin position="666"/>
        <end position="830"/>
    </location>
</feature>
<evidence type="ECO:0000313" key="10">
    <source>
        <dbReference type="EMBL" id="TGZ33748.1"/>
    </source>
</evidence>
<feature type="domain" description="RING-type" evidence="7">
    <location>
        <begin position="165"/>
        <end position="200"/>
    </location>
</feature>
<dbReference type="InterPro" id="IPR036034">
    <property type="entry name" value="PDZ_sf"/>
</dbReference>
<dbReference type="SMART" id="SM00228">
    <property type="entry name" value="PDZ"/>
    <property type="match status" value="1"/>
</dbReference>
<dbReference type="PROSITE" id="PS50089">
    <property type="entry name" value="ZF_RING_2"/>
    <property type="match status" value="1"/>
</dbReference>
<dbReference type="InterPro" id="IPR056557">
    <property type="entry name" value="NELF-A_N"/>
</dbReference>
<keyword evidence="1" id="KW-0479">Metal-binding</keyword>
<accession>A0A4S2JIX5</accession>
<dbReference type="SUPFAM" id="SSF57850">
    <property type="entry name" value="RING/U-box"/>
    <property type="match status" value="1"/>
</dbReference>
<keyword evidence="5" id="KW-0175">Coiled coil</keyword>
<keyword evidence="2 4" id="KW-0863">Zinc-finger</keyword>
<dbReference type="PROSITE" id="PS50106">
    <property type="entry name" value="PDZ"/>
    <property type="match status" value="1"/>
</dbReference>
<dbReference type="Proteomes" id="UP000310200">
    <property type="component" value="Unassembled WGS sequence"/>
</dbReference>
<dbReference type="EMBL" id="QBLH01003769">
    <property type="protein sequence ID" value="TGZ33748.1"/>
    <property type="molecule type" value="Genomic_DNA"/>
</dbReference>
<dbReference type="InterPro" id="IPR001841">
    <property type="entry name" value="Znf_RING"/>
</dbReference>
<feature type="domain" description="PDZ" evidence="8">
    <location>
        <begin position="44"/>
        <end position="113"/>
    </location>
</feature>
<sequence>MTNMPHFSYPEVLTEAAGVKIVTSLPIEDVNLLPPGKMVLKMRKINVESYMHGKSCGFHLTKSKWDPYPWVGYVENNSPADLAGLKAGDCLLGVDDTDLLGLKIKDVATLIRNEEGVQDINFLIWRYTHQEDEQNDTRLALKGPLPNVARNLANALSGTVRALECPICLESAAPPVSQCVHGHILCVVCRPKTTHCPVCRVRLGQGRCLLADKLHRALRDAFNMDNAKAPVTTDRCNLHDQLFGKSSKRQETPVVNQSKNNCTTLKPRQFLLARLLLGGREKAASVDNLTRASEMSKEAAIPNGMTDTNNLPVRLSLNDRAKSASTGELSRDNEVHVNDASSQIVESSAMNVSQQSLSLPRTPIWGGSTDSVSGIQLTCPLLESCREVVMSDSLMEHIRIHAVPQVHFYSGNARIPLPLPFGRDALYIFHHGNNMFFFQYEEEMAWMTYPPKKTCLNSIWEWTLHAWGDNGTEVQLRRHVASLEDTATLSSQHIAPLPNALLLKTIEIQMSEYGAHDRLYIDSVDLGRLQLVGKAPNSPNEYRPYINDARTRGASWREPHVARYGEVRHAPEAYDSNMANVRDSDTSLWLHNKLGTSNDSWTGSSICSQLNAEVLRNIKDCFPDLQTQVKLKLLLSFFHIPRRNVEEWRVELEEIIEVASLDSELWVSVLSEAMKTFPSTGSLNTDITDLDEHRSIFGDLVNDLRKLMKKQNDPAMLPLECHYLNKTALTSVVGQHPMPVKHFIFKRKTKSAALRAELLQKSIDAANNLKKSTAPTVPVRTPLKGIPSRVPTSGFRSPSLTNTSVSNRTSISSRIRKDGGIKLLDINEQPLGYAQAKKRKKMLEMEEQQKKVAEAQAAAVAAAASVASPVAETPTTPEYAQGLASINPPATPVPPVVVATAQPYTAPSTPSSISVTTTQQTSTTLTTTTTTPTTVIAVAASTVIAPVESTPVAVQTVRPAQTVTQIRIQTTTQPNAAANPRKGLSLTREQMLEAQEMFRTANKVTRPEKALILGFMAGSRDNPCPKLGNIVTVMLSENIEEVTQSDGTTVPMLVETHFQMNYTNGEWKRIKKNRRIVTEESTSTSTPAPTATATASN</sequence>
<feature type="compositionally biased region" description="Polar residues" evidence="6">
    <location>
        <begin position="790"/>
        <end position="810"/>
    </location>
</feature>
<evidence type="ECO:0000256" key="1">
    <source>
        <dbReference type="ARBA" id="ARBA00022723"/>
    </source>
</evidence>
<gene>
    <name evidence="10" type="ORF">DBV15_07004</name>
</gene>
<keyword evidence="3" id="KW-0862">Zinc</keyword>
<evidence type="ECO:0000259" key="9">
    <source>
        <dbReference type="PROSITE" id="PS51838"/>
    </source>
</evidence>
<feature type="region of interest" description="Disordered" evidence="6">
    <location>
        <begin position="775"/>
        <end position="810"/>
    </location>
</feature>
<dbReference type="Pfam" id="PF17820">
    <property type="entry name" value="PDZ_6"/>
    <property type="match status" value="1"/>
</dbReference>
<dbReference type="Pfam" id="PF23553">
    <property type="entry name" value="NELF-A_N"/>
    <property type="match status" value="1"/>
</dbReference>
<evidence type="ECO:0000256" key="5">
    <source>
        <dbReference type="SAM" id="Coils"/>
    </source>
</evidence>
<dbReference type="PANTHER" id="PTHR13328">
    <property type="entry name" value="NEGATIVE ELONGATION FACTOR A NELF-A"/>
    <property type="match status" value="1"/>
</dbReference>
<evidence type="ECO:0000259" key="8">
    <source>
        <dbReference type="PROSITE" id="PS50106"/>
    </source>
</evidence>
<dbReference type="CDD" id="cd16571">
    <property type="entry name" value="RING-HC_SIAHs"/>
    <property type="match status" value="1"/>
</dbReference>
<dbReference type="PANTHER" id="PTHR13328:SF4">
    <property type="entry name" value="NEGATIVE ELONGATION FACTOR A"/>
    <property type="match status" value="1"/>
</dbReference>
<evidence type="ECO:0000256" key="3">
    <source>
        <dbReference type="ARBA" id="ARBA00022833"/>
    </source>
</evidence>
<dbReference type="SUPFAM" id="SSF50156">
    <property type="entry name" value="PDZ domain-like"/>
    <property type="match status" value="1"/>
</dbReference>
<dbReference type="STRING" id="300112.A0A4S2JIX5"/>
<proteinExistence type="predicted"/>
<evidence type="ECO:0000256" key="4">
    <source>
        <dbReference type="PROSITE-ProRule" id="PRU00175"/>
    </source>
</evidence>
<reference evidence="10 11" key="1">
    <citation type="journal article" date="2019" name="Philos. Trans. R. Soc. Lond., B, Biol. Sci.">
        <title>Ant behaviour and brain gene expression of defending hosts depend on the ecological success of the intruding social parasite.</title>
        <authorList>
            <person name="Kaur R."/>
            <person name="Stoldt M."/>
            <person name="Jongepier E."/>
            <person name="Feldmeyer B."/>
            <person name="Menzel F."/>
            <person name="Bornberg-Bauer E."/>
            <person name="Foitzik S."/>
        </authorList>
    </citation>
    <scope>NUCLEOTIDE SEQUENCE [LARGE SCALE GENOMIC DNA]</scope>
    <source>
        <tissue evidence="10">Whole body</tissue>
    </source>
</reference>
<organism evidence="10 11">
    <name type="scientific">Temnothorax longispinosus</name>
    <dbReference type="NCBI Taxonomy" id="300112"/>
    <lineage>
        <taxon>Eukaryota</taxon>
        <taxon>Metazoa</taxon>
        <taxon>Ecdysozoa</taxon>
        <taxon>Arthropoda</taxon>
        <taxon>Hexapoda</taxon>
        <taxon>Insecta</taxon>
        <taxon>Pterygota</taxon>
        <taxon>Neoptera</taxon>
        <taxon>Endopterygota</taxon>
        <taxon>Hymenoptera</taxon>
        <taxon>Apocrita</taxon>
        <taxon>Aculeata</taxon>
        <taxon>Formicoidea</taxon>
        <taxon>Formicidae</taxon>
        <taxon>Myrmicinae</taxon>
        <taxon>Temnothorax</taxon>
    </lineage>
</organism>
<dbReference type="InterPro" id="IPR041489">
    <property type="entry name" value="PDZ_6"/>
</dbReference>
<dbReference type="Gene3D" id="2.30.42.10">
    <property type="match status" value="1"/>
</dbReference>
<dbReference type="InterPro" id="IPR001478">
    <property type="entry name" value="PDZ"/>
</dbReference>
<comment type="caution">
    <text evidence="10">The sequence shown here is derived from an EMBL/GenBank/DDBJ whole genome shotgun (WGS) entry which is preliminary data.</text>
</comment>
<dbReference type="GO" id="GO:0008270">
    <property type="term" value="F:zinc ion binding"/>
    <property type="evidence" value="ECO:0007669"/>
    <property type="project" value="UniProtKB-KW"/>
</dbReference>
<dbReference type="GO" id="GO:0032021">
    <property type="term" value="C:NELF complex"/>
    <property type="evidence" value="ECO:0007669"/>
    <property type="project" value="TreeGrafter"/>
</dbReference>
<feature type="region of interest" description="Disordered" evidence="6">
    <location>
        <begin position="1075"/>
        <end position="1097"/>
    </location>
</feature>
<dbReference type="Pfam" id="PF21362">
    <property type="entry name" value="Sina_RING"/>
    <property type="match status" value="1"/>
</dbReference>
<name>A0A4S2JIX5_9HYME</name>
<dbReference type="InterPro" id="IPR052828">
    <property type="entry name" value="NELF-A_domain"/>
</dbReference>
<feature type="coiled-coil region" evidence="5">
    <location>
        <begin position="836"/>
        <end position="865"/>
    </location>
</feature>
<dbReference type="InterPro" id="IPR013083">
    <property type="entry name" value="Znf_RING/FYVE/PHD"/>
</dbReference>
<dbReference type="InterPro" id="IPR049548">
    <property type="entry name" value="Sina-like_RING"/>
</dbReference>
<feature type="compositionally biased region" description="Low complexity" evidence="6">
    <location>
        <begin position="1079"/>
        <end position="1097"/>
    </location>
</feature>
<dbReference type="AlphaFoldDB" id="A0A4S2JIX5"/>
<evidence type="ECO:0000256" key="2">
    <source>
        <dbReference type="ARBA" id="ARBA00022771"/>
    </source>
</evidence>
<dbReference type="Gene3D" id="3.30.40.10">
    <property type="entry name" value="Zinc/RING finger domain, C3HC4 (zinc finger)"/>
    <property type="match status" value="1"/>
</dbReference>
<dbReference type="InterPro" id="IPR037517">
    <property type="entry name" value="HDAG_dom"/>
</dbReference>
<evidence type="ECO:0000313" key="11">
    <source>
        <dbReference type="Proteomes" id="UP000310200"/>
    </source>
</evidence>
<protein>
    <submittedName>
        <fullName evidence="10">Uncharacterized protein</fullName>
    </submittedName>
</protein>
<keyword evidence="11" id="KW-1185">Reference proteome</keyword>
<evidence type="ECO:0000256" key="6">
    <source>
        <dbReference type="SAM" id="MobiDB-lite"/>
    </source>
</evidence>